<keyword evidence="1" id="KW-0812">Transmembrane</keyword>
<dbReference type="KEGG" id="ebla:JGUZn3_18770"/>
<keyword evidence="3" id="KW-1185">Reference proteome</keyword>
<keyword evidence="1" id="KW-1133">Transmembrane helix</keyword>
<proteinExistence type="predicted"/>
<dbReference type="EMBL" id="CP060244">
    <property type="protein sequence ID" value="QNT79091.1"/>
    <property type="molecule type" value="Genomic_DNA"/>
</dbReference>
<organism evidence="2 3">
    <name type="scientific">Entomobacter blattae</name>
    <dbReference type="NCBI Taxonomy" id="2762277"/>
    <lineage>
        <taxon>Bacteria</taxon>
        <taxon>Pseudomonadati</taxon>
        <taxon>Pseudomonadota</taxon>
        <taxon>Alphaproteobacteria</taxon>
        <taxon>Acetobacterales</taxon>
        <taxon>Acetobacteraceae</taxon>
        <taxon>Entomobacter</taxon>
    </lineage>
</organism>
<feature type="transmembrane region" description="Helical" evidence="1">
    <location>
        <begin position="12"/>
        <end position="36"/>
    </location>
</feature>
<sequence length="37" mass="4359">MNKENCEIIGKVLYFELHIILLYRVELLSIGSVFVVY</sequence>
<gene>
    <name evidence="2" type="ORF">JGUZn3_18770</name>
</gene>
<dbReference type="Proteomes" id="UP000516349">
    <property type="component" value="Chromosome"/>
</dbReference>
<name>A0A7H1NTI1_9PROT</name>
<reference evidence="2 3" key="1">
    <citation type="submission" date="2020-08" db="EMBL/GenBank/DDBJ databases">
        <title>Complete genome sequence of Entomobacter blattae G55GP.</title>
        <authorList>
            <person name="Poehlein A."/>
            <person name="Guzman J."/>
            <person name="Daniel R."/>
            <person name="Vilcinskas A."/>
        </authorList>
    </citation>
    <scope>NUCLEOTIDE SEQUENCE [LARGE SCALE GENOMIC DNA]</scope>
    <source>
        <strain evidence="2 3">G55GP</strain>
    </source>
</reference>
<dbReference type="AlphaFoldDB" id="A0A7H1NTI1"/>
<evidence type="ECO:0000256" key="1">
    <source>
        <dbReference type="SAM" id="Phobius"/>
    </source>
</evidence>
<protein>
    <submittedName>
        <fullName evidence="2">Uncharacterized protein</fullName>
    </submittedName>
</protein>
<evidence type="ECO:0000313" key="2">
    <source>
        <dbReference type="EMBL" id="QNT79091.1"/>
    </source>
</evidence>
<keyword evidence="1" id="KW-0472">Membrane</keyword>
<evidence type="ECO:0000313" key="3">
    <source>
        <dbReference type="Proteomes" id="UP000516349"/>
    </source>
</evidence>
<accession>A0A7H1NTI1</accession>